<evidence type="ECO:0000259" key="4">
    <source>
        <dbReference type="Pfam" id="PF13205"/>
    </source>
</evidence>
<reference evidence="5 6" key="1">
    <citation type="submission" date="2014-11" db="EMBL/GenBank/DDBJ databases">
        <title>Genome sequence of Flavihumibacter solisilvae 3-3.</title>
        <authorList>
            <person name="Zhou G."/>
            <person name="Li M."/>
            <person name="Wang G."/>
        </authorList>
    </citation>
    <scope>NUCLEOTIDE SEQUENCE [LARGE SCALE GENOMIC DNA]</scope>
    <source>
        <strain evidence="5 6">3-3</strain>
    </source>
</reference>
<dbReference type="Proteomes" id="UP000031408">
    <property type="component" value="Unassembled WGS sequence"/>
</dbReference>
<dbReference type="InterPro" id="IPR019282">
    <property type="entry name" value="Glycoamylase-like_cons_dom"/>
</dbReference>
<dbReference type="Pfam" id="PF10091">
    <property type="entry name" value="Glycoamylase"/>
    <property type="match status" value="1"/>
</dbReference>
<feature type="domain" description="SbsA Ig-like" evidence="4">
    <location>
        <begin position="39"/>
        <end position="138"/>
    </location>
</feature>
<dbReference type="OrthoDB" id="5937621at2"/>
<dbReference type="AlphaFoldDB" id="A0A0C1L436"/>
<keyword evidence="1 2" id="KW-0732">Signal</keyword>
<feature type="signal peptide" evidence="2">
    <location>
        <begin position="1"/>
        <end position="19"/>
    </location>
</feature>
<dbReference type="STRING" id="1349421.OI18_10225"/>
<dbReference type="Pfam" id="PF13205">
    <property type="entry name" value="Big_5"/>
    <property type="match status" value="1"/>
</dbReference>
<protein>
    <submittedName>
        <fullName evidence="5">Periplasmic beta-glucosidase</fullName>
    </submittedName>
</protein>
<dbReference type="PROSITE" id="PS51257">
    <property type="entry name" value="PROKAR_LIPOPROTEIN"/>
    <property type="match status" value="1"/>
</dbReference>
<feature type="domain" description="Glycoamylase-like" evidence="3">
    <location>
        <begin position="327"/>
        <end position="541"/>
    </location>
</feature>
<dbReference type="Gene3D" id="1.50.10.140">
    <property type="match status" value="1"/>
</dbReference>
<comment type="caution">
    <text evidence="5">The sequence shown here is derived from an EMBL/GenBank/DDBJ whole genome shotgun (WGS) entry which is preliminary data.</text>
</comment>
<accession>A0A0C1L436</accession>
<proteinExistence type="predicted"/>
<sequence length="557" mass="61095">MKARILIAGLLLGSIFACSKSEDNEPAPEPPPAPSKFDMTALTVDGNNNGFSYTDVKSKPTIRVSFAKDIKPSSIERAVSLSAGGSSFVPVSLTTDNRDSTIVIVPGENLSPLTQFTLRITSTLEANDGSKLASPVNVALKTPIDSTAKFPLITDDSLLTLVQKQTFRYFWDLAHPVSGLARERNTSGDVVTSGGSGFGIMAIVTAIHRGFITRNEGLERMKTIVGFLGTKAARFHGAFPHWLDGATGAVQPFSATDNGADLVETSYLVQGLLTARQYFNRANADEQTLRNDINAIADAVEWSWFRKQDEQVLYWHWSPNYQWQINMQIKGWNECLITYVLGASSKTFSVPKTVYDNGWAGNGGMKNGAAYYGYTLPLGPALGGPLFFAHYSFLGIDPRGLADPYANYQVQNTNHTLINYSYCVANPKSQYGYSDRCWGLTASDIKNGYTASSPTNDLGFIAPTAAISSLPYTPAESMKALKFFYYQLGDRIWKEYGFTDAFSLKDIWFADSFLAIDQGPIIVMIENHRSGLLWELFTSCPEVKTGMKTLGFSAPYL</sequence>
<dbReference type="RefSeq" id="WP_039139560.1">
    <property type="nucleotide sequence ID" value="NZ_JSVC01000010.1"/>
</dbReference>
<feature type="chain" id="PRO_5002135398" evidence="2">
    <location>
        <begin position="20"/>
        <end position="557"/>
    </location>
</feature>
<dbReference type="InterPro" id="IPR032812">
    <property type="entry name" value="SbsA_Ig"/>
</dbReference>
<evidence type="ECO:0000313" key="6">
    <source>
        <dbReference type="Proteomes" id="UP000031408"/>
    </source>
</evidence>
<evidence type="ECO:0000259" key="3">
    <source>
        <dbReference type="Pfam" id="PF10091"/>
    </source>
</evidence>
<evidence type="ECO:0000256" key="2">
    <source>
        <dbReference type="SAM" id="SignalP"/>
    </source>
</evidence>
<dbReference type="EMBL" id="JSVC01000010">
    <property type="protein sequence ID" value="KIC94827.1"/>
    <property type="molecule type" value="Genomic_DNA"/>
</dbReference>
<organism evidence="5 6">
    <name type="scientific">Flavihumibacter solisilvae</name>
    <dbReference type="NCBI Taxonomy" id="1349421"/>
    <lineage>
        <taxon>Bacteria</taxon>
        <taxon>Pseudomonadati</taxon>
        <taxon>Bacteroidota</taxon>
        <taxon>Chitinophagia</taxon>
        <taxon>Chitinophagales</taxon>
        <taxon>Chitinophagaceae</taxon>
        <taxon>Flavihumibacter</taxon>
    </lineage>
</organism>
<evidence type="ECO:0000256" key="1">
    <source>
        <dbReference type="ARBA" id="ARBA00022729"/>
    </source>
</evidence>
<name>A0A0C1L436_9BACT</name>
<evidence type="ECO:0000313" key="5">
    <source>
        <dbReference type="EMBL" id="KIC94827.1"/>
    </source>
</evidence>
<gene>
    <name evidence="5" type="ORF">OI18_10225</name>
</gene>
<keyword evidence="6" id="KW-1185">Reference proteome</keyword>